<protein>
    <recommendedName>
        <fullName evidence="3">Twin-arginine translocation pathway signal</fullName>
    </recommendedName>
</protein>
<dbReference type="InterPro" id="IPR006311">
    <property type="entry name" value="TAT_signal"/>
</dbReference>
<organism evidence="1 2">
    <name type="scientific">Labrys wisconsinensis</name>
    <dbReference type="NCBI Taxonomy" id="425677"/>
    <lineage>
        <taxon>Bacteria</taxon>
        <taxon>Pseudomonadati</taxon>
        <taxon>Pseudomonadota</taxon>
        <taxon>Alphaproteobacteria</taxon>
        <taxon>Hyphomicrobiales</taxon>
        <taxon>Xanthobacteraceae</taxon>
        <taxon>Labrys</taxon>
    </lineage>
</organism>
<evidence type="ECO:0000313" key="2">
    <source>
        <dbReference type="Proteomes" id="UP001242480"/>
    </source>
</evidence>
<dbReference type="InterPro" id="IPR019546">
    <property type="entry name" value="TAT_signal_bac_arc"/>
</dbReference>
<dbReference type="PROSITE" id="PS51318">
    <property type="entry name" value="TAT"/>
    <property type="match status" value="1"/>
</dbReference>
<sequence>MRAARSTSDISRRRFMAGAAMGAALVVIDGAVFCPSEAWALEATTLKPETVHTLIRMSRDVYPHDRLGDRTYAVAVKGFDAAAAKDPASRTLFEDGVTTLDGLAANGHAGRYVDVAWEADRLALLRQIENTPFFATVRSGLVVGLYNQKEVWPIFGYEGASAPLGGYIHRGFDDIDWL</sequence>
<gene>
    <name evidence="1" type="ORF">QO011_001874</name>
</gene>
<comment type="caution">
    <text evidence="1">The sequence shown here is derived from an EMBL/GenBank/DDBJ whole genome shotgun (WGS) entry which is preliminary data.</text>
</comment>
<dbReference type="NCBIfam" id="TIGR01409">
    <property type="entry name" value="TAT_signal_seq"/>
    <property type="match status" value="1"/>
</dbReference>
<accession>A0ABU0J3R3</accession>
<evidence type="ECO:0008006" key="3">
    <source>
        <dbReference type="Google" id="ProtNLM"/>
    </source>
</evidence>
<reference evidence="1 2" key="1">
    <citation type="submission" date="2023-07" db="EMBL/GenBank/DDBJ databases">
        <title>Genomic Encyclopedia of Type Strains, Phase IV (KMG-IV): sequencing the most valuable type-strain genomes for metagenomic binning, comparative biology and taxonomic classification.</title>
        <authorList>
            <person name="Goeker M."/>
        </authorList>
    </citation>
    <scope>NUCLEOTIDE SEQUENCE [LARGE SCALE GENOMIC DNA]</scope>
    <source>
        <strain evidence="1 2">DSM 19619</strain>
    </source>
</reference>
<dbReference type="Proteomes" id="UP001242480">
    <property type="component" value="Unassembled WGS sequence"/>
</dbReference>
<name>A0ABU0J3R3_9HYPH</name>
<keyword evidence="2" id="KW-1185">Reference proteome</keyword>
<proteinExistence type="predicted"/>
<dbReference type="RefSeq" id="WP_307270664.1">
    <property type="nucleotide sequence ID" value="NZ_JAUSVX010000002.1"/>
</dbReference>
<dbReference type="EMBL" id="JAUSVX010000002">
    <property type="protein sequence ID" value="MDQ0468874.1"/>
    <property type="molecule type" value="Genomic_DNA"/>
</dbReference>
<evidence type="ECO:0000313" key="1">
    <source>
        <dbReference type="EMBL" id="MDQ0468874.1"/>
    </source>
</evidence>